<dbReference type="InterPro" id="IPR005801">
    <property type="entry name" value="ADC_synthase"/>
</dbReference>
<protein>
    <submittedName>
        <fullName evidence="6">Salicylate synthase</fullName>
    </submittedName>
</protein>
<evidence type="ECO:0000259" key="5">
    <source>
        <dbReference type="Pfam" id="PF00425"/>
    </source>
</evidence>
<dbReference type="AlphaFoldDB" id="A0A1W0AT27"/>
<dbReference type="GO" id="GO:0008909">
    <property type="term" value="F:isochorismate synthase activity"/>
    <property type="evidence" value="ECO:0007669"/>
    <property type="project" value="InterPro"/>
</dbReference>
<gene>
    <name evidence="6" type="ORF">B0T46_23805</name>
</gene>
<dbReference type="EMBL" id="MUMY01000027">
    <property type="protein sequence ID" value="ONM46306.1"/>
    <property type="molecule type" value="Genomic_DNA"/>
</dbReference>
<keyword evidence="2" id="KW-0479">Metal-binding</keyword>
<dbReference type="Pfam" id="PF00425">
    <property type="entry name" value="Chorismate_bind"/>
    <property type="match status" value="1"/>
</dbReference>
<dbReference type="OrthoDB" id="3518032at2"/>
<dbReference type="NCBIfam" id="TIGR03494">
    <property type="entry name" value="salicyl_syn"/>
    <property type="match status" value="1"/>
</dbReference>
<evidence type="ECO:0000256" key="4">
    <source>
        <dbReference type="ARBA" id="ARBA00023239"/>
    </source>
</evidence>
<comment type="cofactor">
    <cofactor evidence="1">
        <name>Mg(2+)</name>
        <dbReference type="ChEBI" id="CHEBI:18420"/>
    </cofactor>
</comment>
<organism evidence="6 7">
    <name type="scientific">Nocardia donostiensis</name>
    <dbReference type="NCBI Taxonomy" id="1538463"/>
    <lineage>
        <taxon>Bacteria</taxon>
        <taxon>Bacillati</taxon>
        <taxon>Actinomycetota</taxon>
        <taxon>Actinomycetes</taxon>
        <taxon>Mycobacteriales</taxon>
        <taxon>Nocardiaceae</taxon>
        <taxon>Nocardia</taxon>
    </lineage>
</organism>
<proteinExistence type="predicted"/>
<evidence type="ECO:0000256" key="1">
    <source>
        <dbReference type="ARBA" id="ARBA00001946"/>
    </source>
</evidence>
<sequence>MTDSFAERRLGFTGDPLRIATAWAAQSPGPYVLYENHGQVCWAEGAHLLVRIMADRVLVDQAGTRRSFDAHGDPLATAGACLESIAGQAWRAYGWVSFELEGALHGRAHSRDAVLGCLMVPRREVRFGRTDVVLRAIDSADLGRLQTKLSDSAPEATAARATGAMTAAVDIDYGADAYRTAVTASIDAIRSGRLDKVVLSRVVPISGEIDVPASYLRGRRANDPARSFLIDIGGWQAAGFSPEIVARVDARGEVMSQPLAGTRALLGDAADQDRRAELVRDPKEVFEHAISVRIAADELSTVCADGTVGVREFMRVKERGSVQHLASELVGVLAPGRNRWDALAALFPAVTASGVPKAAACQLIGELEPVPRELYGGAVLTVDCDGDLDAALTLRAVFRHGGHTWLRAGAGIVAQSSPERELEETKEKLRSVSRYLVSAEPSVQGTAAAGAVA</sequence>
<reference evidence="6 7" key="1">
    <citation type="journal article" date="2016" name="Antonie Van Leeuwenhoek">
        <title>Nocardia donostiensis sp. nov., isolated from human respiratory specimens.</title>
        <authorList>
            <person name="Ercibengoa M."/>
            <person name="Bell M."/>
            <person name="Marimon J.M."/>
            <person name="Humrighouse B."/>
            <person name="Klenk H.P."/>
            <person name="Potter G."/>
            <person name="Perez-Trallero E."/>
        </authorList>
    </citation>
    <scope>NUCLEOTIDE SEQUENCE [LARGE SCALE GENOMIC DNA]</scope>
    <source>
        <strain evidence="6 7">X1655</strain>
    </source>
</reference>
<dbReference type="SUPFAM" id="SSF56322">
    <property type="entry name" value="ADC synthase"/>
    <property type="match status" value="1"/>
</dbReference>
<keyword evidence="7" id="KW-1185">Reference proteome</keyword>
<dbReference type="Proteomes" id="UP000188836">
    <property type="component" value="Unassembled WGS sequence"/>
</dbReference>
<evidence type="ECO:0000256" key="3">
    <source>
        <dbReference type="ARBA" id="ARBA00022842"/>
    </source>
</evidence>
<dbReference type="InterPro" id="IPR019996">
    <property type="entry name" value="Salicylate_synthase"/>
</dbReference>
<dbReference type="PANTHER" id="PTHR11236:SF48">
    <property type="entry name" value="ISOCHORISMATE SYNTHASE MENF"/>
    <property type="match status" value="1"/>
</dbReference>
<dbReference type="GO" id="GO:0016833">
    <property type="term" value="F:oxo-acid-lyase activity"/>
    <property type="evidence" value="ECO:0007669"/>
    <property type="project" value="InterPro"/>
</dbReference>
<dbReference type="RefSeq" id="WP_077121193.1">
    <property type="nucleotide sequence ID" value="NZ_LOKT01000014.1"/>
</dbReference>
<dbReference type="InterPro" id="IPR019999">
    <property type="entry name" value="Anth_synth_I-like"/>
</dbReference>
<dbReference type="InterPro" id="IPR015890">
    <property type="entry name" value="Chorismate_C"/>
</dbReference>
<comment type="caution">
    <text evidence="6">The sequence shown here is derived from an EMBL/GenBank/DDBJ whole genome shotgun (WGS) entry which is preliminary data.</text>
</comment>
<evidence type="ECO:0000313" key="6">
    <source>
        <dbReference type="EMBL" id="ONM46306.1"/>
    </source>
</evidence>
<dbReference type="Gene3D" id="3.60.120.10">
    <property type="entry name" value="Anthranilate synthase"/>
    <property type="match status" value="1"/>
</dbReference>
<name>A0A1W0AT27_9NOCA</name>
<evidence type="ECO:0000256" key="2">
    <source>
        <dbReference type="ARBA" id="ARBA00022723"/>
    </source>
</evidence>
<dbReference type="STRING" id="1538463.B0T36_19920"/>
<keyword evidence="4" id="KW-0456">Lyase</keyword>
<accession>A0A1W0AT27</accession>
<dbReference type="GO" id="GO:0000162">
    <property type="term" value="P:L-tryptophan biosynthetic process"/>
    <property type="evidence" value="ECO:0007669"/>
    <property type="project" value="TreeGrafter"/>
</dbReference>
<evidence type="ECO:0000313" key="7">
    <source>
        <dbReference type="Proteomes" id="UP000188836"/>
    </source>
</evidence>
<feature type="domain" description="Chorismate-utilising enzyme C-terminal" evidence="5">
    <location>
        <begin position="176"/>
        <end position="428"/>
    </location>
</feature>
<dbReference type="GO" id="GO:0046872">
    <property type="term" value="F:metal ion binding"/>
    <property type="evidence" value="ECO:0007669"/>
    <property type="project" value="UniProtKB-KW"/>
</dbReference>
<dbReference type="PANTHER" id="PTHR11236">
    <property type="entry name" value="AMINOBENZOATE/ANTHRANILATE SYNTHASE"/>
    <property type="match status" value="1"/>
</dbReference>
<keyword evidence="3" id="KW-0460">Magnesium</keyword>